<feature type="repeat" description="RCC1" evidence="3">
    <location>
        <begin position="1"/>
        <end position="71"/>
    </location>
</feature>
<dbReference type="Proteomes" id="UP000076449">
    <property type="component" value="Chromosome I"/>
</dbReference>
<evidence type="ECO:0000256" key="2">
    <source>
        <dbReference type="ARBA" id="ARBA00022737"/>
    </source>
</evidence>
<dbReference type="InterPro" id="IPR058923">
    <property type="entry name" value="RCC1-like_dom"/>
</dbReference>
<feature type="compositionally biased region" description="Low complexity" evidence="4">
    <location>
        <begin position="302"/>
        <end position="311"/>
    </location>
</feature>
<dbReference type="EMBL" id="CM002798">
    <property type="protein sequence ID" value="KZN90600.1"/>
    <property type="molecule type" value="Genomic_DNA"/>
</dbReference>
<feature type="domain" description="RCC1-like" evidence="5">
    <location>
        <begin position="3"/>
        <end position="405"/>
    </location>
</feature>
<dbReference type="Pfam" id="PF25390">
    <property type="entry name" value="WD40_RLD"/>
    <property type="match status" value="1"/>
</dbReference>
<feature type="repeat" description="RCC1" evidence="3">
    <location>
        <begin position="315"/>
        <end position="352"/>
    </location>
</feature>
<accession>A0A167VJQ0</accession>
<sequence length="416" mass="43340">MRLFAFGSNGSGQLGIGHEEDVPTPTQCLFAQTETSQGPQMTTIQSTSLADESGVTRIAAGGNHTLLLTTSGSIYAAGCNADGRCGPHRGTKPPKEHESNDNRNILRFRRMVISDAASDTEVSKFKHVSATWEGTIAVASVPRSSNDVDHGDTPDTEDRVFVFGSSPKGELGLGRNTTAPVPGTCIPSFPPTDLRVTALASGMAHSAAVLSNGHVYGWGAARKGQLGRDNRDAKIAYSPVRIRVPFFAEAVACGREFTVVSGRGRYTAIAASWHGVYVHAASGLGRMEPSVSNETLRTGPRSDAQADSDSDFAGGSIVAWGRNDRGQLPPPDLPTPAKLAVGSEHALALLQDGRVAAFGWGEHGNCGPDTDSQGNVSGTYNVISLPEAVGADEKVVGVGAGCATSWMIVTGLNLGS</sequence>
<feature type="repeat" description="RCC1" evidence="3">
    <location>
        <begin position="213"/>
        <end position="264"/>
    </location>
</feature>
<proteinExistence type="predicted"/>
<evidence type="ECO:0000259" key="5">
    <source>
        <dbReference type="Pfam" id="PF25390"/>
    </source>
</evidence>
<keyword evidence="1" id="KW-0344">Guanine-nucleotide releasing factor</keyword>
<dbReference type="SUPFAM" id="SSF50985">
    <property type="entry name" value="RCC1/BLIP-II"/>
    <property type="match status" value="1"/>
</dbReference>
<dbReference type="PANTHER" id="PTHR45982">
    <property type="entry name" value="REGULATOR OF CHROMOSOME CONDENSATION"/>
    <property type="match status" value="1"/>
</dbReference>
<evidence type="ECO:0000256" key="4">
    <source>
        <dbReference type="SAM" id="MobiDB-lite"/>
    </source>
</evidence>
<protein>
    <submittedName>
        <fullName evidence="6">RCC1 repeat-containing protein</fullName>
    </submittedName>
</protein>
<dbReference type="PROSITE" id="PS50012">
    <property type="entry name" value="RCC1_3"/>
    <property type="match status" value="4"/>
</dbReference>
<dbReference type="InterPro" id="IPR000408">
    <property type="entry name" value="Reg_chr_condens"/>
</dbReference>
<dbReference type="PRINTS" id="PR00633">
    <property type="entry name" value="RCCNDNSATION"/>
</dbReference>
<evidence type="ECO:0000256" key="3">
    <source>
        <dbReference type="PROSITE-ProRule" id="PRU00235"/>
    </source>
</evidence>
<dbReference type="InterPro" id="IPR009091">
    <property type="entry name" value="RCC1/BLIP-II"/>
</dbReference>
<feature type="repeat" description="RCC1" evidence="3">
    <location>
        <begin position="158"/>
        <end position="212"/>
    </location>
</feature>
<dbReference type="PANTHER" id="PTHR45982:SF1">
    <property type="entry name" value="REGULATOR OF CHROMOSOME CONDENSATION"/>
    <property type="match status" value="1"/>
</dbReference>
<organism evidence="6">
    <name type="scientific">Penicillium chrysogenum</name>
    <name type="common">Penicillium notatum</name>
    <dbReference type="NCBI Taxonomy" id="5076"/>
    <lineage>
        <taxon>Eukaryota</taxon>
        <taxon>Fungi</taxon>
        <taxon>Dikarya</taxon>
        <taxon>Ascomycota</taxon>
        <taxon>Pezizomycotina</taxon>
        <taxon>Eurotiomycetes</taxon>
        <taxon>Eurotiomycetidae</taxon>
        <taxon>Eurotiales</taxon>
        <taxon>Aspergillaceae</taxon>
        <taxon>Penicillium</taxon>
        <taxon>Penicillium chrysogenum species complex</taxon>
    </lineage>
</organism>
<dbReference type="InterPro" id="IPR051553">
    <property type="entry name" value="Ran_GTPase-activating"/>
</dbReference>
<evidence type="ECO:0000313" key="6">
    <source>
        <dbReference type="EMBL" id="KZN90600.1"/>
    </source>
</evidence>
<dbReference type="PROSITE" id="PS00626">
    <property type="entry name" value="RCC1_2"/>
    <property type="match status" value="1"/>
</dbReference>
<dbReference type="Gene3D" id="2.130.10.30">
    <property type="entry name" value="Regulator of chromosome condensation 1/beta-lactamase-inhibitor protein II"/>
    <property type="match status" value="2"/>
</dbReference>
<dbReference type="AlphaFoldDB" id="A0A167VJQ0"/>
<gene>
    <name evidence="6" type="ORF">EN45_007180</name>
</gene>
<keyword evidence="2" id="KW-0677">Repeat</keyword>
<reference evidence="6" key="1">
    <citation type="journal article" date="2014" name="Genome Announc.">
        <title>Complete sequencing and chromosome-scale genome assembly of the industrial progenitor strain P2niaD18 from the penicillin producer Penicillium chrysogenum.</title>
        <authorList>
            <person name="Specht T."/>
            <person name="Dahlmann T.A."/>
            <person name="Zadra I."/>
            <person name="Kurnsteiner H."/>
            <person name="Kuck U."/>
        </authorList>
    </citation>
    <scope>NUCLEOTIDE SEQUENCE [LARGE SCALE GENOMIC DNA]</scope>
    <source>
        <strain evidence="6">P2niaD18</strain>
    </source>
</reference>
<feature type="region of interest" description="Disordered" evidence="4">
    <location>
        <begin position="289"/>
        <end position="311"/>
    </location>
</feature>
<evidence type="ECO:0000256" key="1">
    <source>
        <dbReference type="ARBA" id="ARBA00022658"/>
    </source>
</evidence>
<name>A0A167VJQ0_PENCH</name>